<dbReference type="Proteomes" id="UP001597301">
    <property type="component" value="Unassembled WGS sequence"/>
</dbReference>
<gene>
    <name evidence="1" type="ORF">ACFSCZ_10655</name>
</gene>
<organism evidence="1 2">
    <name type="scientific">Siminovitchia sediminis</name>
    <dbReference type="NCBI Taxonomy" id="1274353"/>
    <lineage>
        <taxon>Bacteria</taxon>
        <taxon>Bacillati</taxon>
        <taxon>Bacillota</taxon>
        <taxon>Bacilli</taxon>
        <taxon>Bacillales</taxon>
        <taxon>Bacillaceae</taxon>
        <taxon>Siminovitchia</taxon>
    </lineage>
</organism>
<name>A0ABW4KGF6_9BACI</name>
<comment type="caution">
    <text evidence="1">The sequence shown here is derived from an EMBL/GenBank/DDBJ whole genome shotgun (WGS) entry which is preliminary data.</text>
</comment>
<evidence type="ECO:0000313" key="1">
    <source>
        <dbReference type="EMBL" id="MFD1707192.1"/>
    </source>
</evidence>
<dbReference type="EMBL" id="JBHUEO010000028">
    <property type="protein sequence ID" value="MFD1707192.1"/>
    <property type="molecule type" value="Genomic_DNA"/>
</dbReference>
<reference evidence="2" key="1">
    <citation type="journal article" date="2019" name="Int. J. Syst. Evol. Microbiol.">
        <title>The Global Catalogue of Microorganisms (GCM) 10K type strain sequencing project: providing services to taxonomists for standard genome sequencing and annotation.</title>
        <authorList>
            <consortium name="The Broad Institute Genomics Platform"/>
            <consortium name="The Broad Institute Genome Sequencing Center for Infectious Disease"/>
            <person name="Wu L."/>
            <person name="Ma J."/>
        </authorList>
    </citation>
    <scope>NUCLEOTIDE SEQUENCE [LARGE SCALE GENOMIC DNA]</scope>
    <source>
        <strain evidence="2">CGMCC 1.12295</strain>
    </source>
</reference>
<evidence type="ECO:0000313" key="2">
    <source>
        <dbReference type="Proteomes" id="UP001597301"/>
    </source>
</evidence>
<accession>A0ABW4KGF6</accession>
<sequence length="59" mass="6781">MPRKINELKRISDALYSSSEMLQKESMPESVRKSLEEAEERLNQAIYHALSNKSSIGQK</sequence>
<dbReference type="RefSeq" id="WP_380773916.1">
    <property type="nucleotide sequence ID" value="NZ_JBHUEO010000028.1"/>
</dbReference>
<protein>
    <submittedName>
        <fullName evidence="1">Uncharacterized protein</fullName>
    </submittedName>
</protein>
<keyword evidence="2" id="KW-1185">Reference proteome</keyword>
<proteinExistence type="predicted"/>